<dbReference type="HOGENOM" id="CLU_019613_2_0_1"/>
<keyword evidence="2" id="KW-1185">Reference proteome</keyword>
<dbReference type="OrthoDB" id="27483at2759"/>
<protein>
    <submittedName>
        <fullName evidence="1">Unplaced genomic scaffold PAXINscaffold_17, whole genome shotgun sequence</fullName>
    </submittedName>
</protein>
<reference evidence="1 2" key="1">
    <citation type="submission" date="2014-06" db="EMBL/GenBank/DDBJ databases">
        <authorList>
            <consortium name="DOE Joint Genome Institute"/>
            <person name="Kuo A."/>
            <person name="Kohler A."/>
            <person name="Nagy L.G."/>
            <person name="Floudas D."/>
            <person name="Copeland A."/>
            <person name="Barry K.W."/>
            <person name="Cichocki N."/>
            <person name="Veneault-Fourrey C."/>
            <person name="LaButti K."/>
            <person name="Lindquist E.A."/>
            <person name="Lipzen A."/>
            <person name="Lundell T."/>
            <person name="Morin E."/>
            <person name="Murat C."/>
            <person name="Sun H."/>
            <person name="Tunlid A."/>
            <person name="Henrissat B."/>
            <person name="Grigoriev I.V."/>
            <person name="Hibbett D.S."/>
            <person name="Martin F."/>
            <person name="Nordberg H.P."/>
            <person name="Cantor M.N."/>
            <person name="Hua S.X."/>
        </authorList>
    </citation>
    <scope>NUCLEOTIDE SEQUENCE [LARGE SCALE GENOMIC DNA]</scope>
    <source>
        <strain evidence="1 2">ATCC 200175</strain>
    </source>
</reference>
<reference evidence="2" key="2">
    <citation type="submission" date="2015-01" db="EMBL/GenBank/DDBJ databases">
        <title>Evolutionary Origins and Diversification of the Mycorrhizal Mutualists.</title>
        <authorList>
            <consortium name="DOE Joint Genome Institute"/>
            <consortium name="Mycorrhizal Genomics Consortium"/>
            <person name="Kohler A."/>
            <person name="Kuo A."/>
            <person name="Nagy L.G."/>
            <person name="Floudas D."/>
            <person name="Copeland A."/>
            <person name="Barry K.W."/>
            <person name="Cichocki N."/>
            <person name="Veneault-Fourrey C."/>
            <person name="LaButti K."/>
            <person name="Lindquist E.A."/>
            <person name="Lipzen A."/>
            <person name="Lundell T."/>
            <person name="Morin E."/>
            <person name="Murat C."/>
            <person name="Riley R."/>
            <person name="Ohm R."/>
            <person name="Sun H."/>
            <person name="Tunlid A."/>
            <person name="Henrissat B."/>
            <person name="Grigoriev I.V."/>
            <person name="Hibbett D.S."/>
            <person name="Martin F."/>
        </authorList>
    </citation>
    <scope>NUCLEOTIDE SEQUENCE [LARGE SCALE GENOMIC DNA]</scope>
    <source>
        <strain evidence="2">ATCC 200175</strain>
    </source>
</reference>
<evidence type="ECO:0000313" key="1">
    <source>
        <dbReference type="EMBL" id="KIJ14962.1"/>
    </source>
</evidence>
<organism evidence="1 2">
    <name type="scientific">Paxillus involutus ATCC 200175</name>
    <dbReference type="NCBI Taxonomy" id="664439"/>
    <lineage>
        <taxon>Eukaryota</taxon>
        <taxon>Fungi</taxon>
        <taxon>Dikarya</taxon>
        <taxon>Basidiomycota</taxon>
        <taxon>Agaricomycotina</taxon>
        <taxon>Agaricomycetes</taxon>
        <taxon>Agaricomycetidae</taxon>
        <taxon>Boletales</taxon>
        <taxon>Paxilineae</taxon>
        <taxon>Paxillaceae</taxon>
        <taxon>Paxillus</taxon>
    </lineage>
</organism>
<sequence>RLNFSNAGEQELEMLYQTCEPATFRQNGADVVDETFGKARTMDLTAFSTLFDPRSLGIHEEIVQEWFTRNHGVEMEFCGLSVYGKGDYFNPYKYTSQEEGVVGSPVVVLPTRHEGGQIVLHKSGKNWIIDSDQECTIESDKEWTIDFADKFAAATKPSICFIAFSGDVEHEALPVTSGYRVTLTYNLYYTTPHAKSSHFPSPVHWTLKEALVKLVNDKTRLPNGGYLGFGLQHEYVYSDREVIDSLLDQLKGPD</sequence>
<dbReference type="Proteomes" id="UP000053647">
    <property type="component" value="Unassembled WGS sequence"/>
</dbReference>
<feature type="non-terminal residue" evidence="1">
    <location>
        <position position="1"/>
    </location>
</feature>
<evidence type="ECO:0000313" key="2">
    <source>
        <dbReference type="Proteomes" id="UP000053647"/>
    </source>
</evidence>
<dbReference type="PANTHER" id="PTHR33099">
    <property type="entry name" value="FE2OG DIOXYGENASE DOMAIN-CONTAINING PROTEIN"/>
    <property type="match status" value="1"/>
</dbReference>
<gene>
    <name evidence="1" type="ORF">PAXINDRAFT_78272</name>
</gene>
<proteinExistence type="predicted"/>
<name>A0A0C9U696_PAXIN</name>
<dbReference type="EMBL" id="KN819339">
    <property type="protein sequence ID" value="KIJ14962.1"/>
    <property type="molecule type" value="Genomic_DNA"/>
</dbReference>
<dbReference type="AlphaFoldDB" id="A0A0C9U696"/>
<dbReference type="Gene3D" id="2.60.120.620">
    <property type="entry name" value="q2cbj1_9rhob like domain"/>
    <property type="match status" value="1"/>
</dbReference>
<dbReference type="PANTHER" id="PTHR33099:SF14">
    <property type="entry name" value="PROLYL 4-HYDROXYLASE ALPHA SUBUNIT FE(2+) 2OG DIOXYGENASE DOMAIN-CONTAINING PROTEIN"/>
    <property type="match status" value="1"/>
</dbReference>
<accession>A0A0C9U696</accession>